<proteinExistence type="predicted"/>
<keyword evidence="2" id="KW-1185">Reference proteome</keyword>
<reference evidence="1 2" key="1">
    <citation type="submission" date="2024-05" db="EMBL/GenBank/DDBJ databases">
        <title>A draft genome resource for the thread blight pathogen Marasmius tenuissimus strain MS-2.</title>
        <authorList>
            <person name="Yulfo-Soto G.E."/>
            <person name="Baruah I.K."/>
            <person name="Amoako-Attah I."/>
            <person name="Bukari Y."/>
            <person name="Meinhardt L.W."/>
            <person name="Bailey B.A."/>
            <person name="Cohen S.P."/>
        </authorList>
    </citation>
    <scope>NUCLEOTIDE SEQUENCE [LARGE SCALE GENOMIC DNA]</scope>
    <source>
        <strain evidence="1 2">MS-2</strain>
    </source>
</reference>
<evidence type="ECO:0000313" key="1">
    <source>
        <dbReference type="EMBL" id="KAL0066907.1"/>
    </source>
</evidence>
<organism evidence="1 2">
    <name type="scientific">Marasmius tenuissimus</name>
    <dbReference type="NCBI Taxonomy" id="585030"/>
    <lineage>
        <taxon>Eukaryota</taxon>
        <taxon>Fungi</taxon>
        <taxon>Dikarya</taxon>
        <taxon>Basidiomycota</taxon>
        <taxon>Agaricomycotina</taxon>
        <taxon>Agaricomycetes</taxon>
        <taxon>Agaricomycetidae</taxon>
        <taxon>Agaricales</taxon>
        <taxon>Marasmiineae</taxon>
        <taxon>Marasmiaceae</taxon>
        <taxon>Marasmius</taxon>
    </lineage>
</organism>
<sequence>MRDEFPQENRRMAWDVVSTHLNRCKEFGLNIDGDDLPPVQDLSFPILESFHPGRRLAAYDKDAYSWLSGPIAGAVNFKLTKVVLSSPHTSLPYSQLRTLKIRGLLENDLHSFLNYWSLEALHVLIRCEPSGEELPWPATFAMLPSLRRLKVWVDDPIYADTIIQPLLCSPCDAFPCQTSGDPE</sequence>
<name>A0ABR3A0P4_9AGAR</name>
<evidence type="ECO:0000313" key="2">
    <source>
        <dbReference type="Proteomes" id="UP001437256"/>
    </source>
</evidence>
<protein>
    <submittedName>
        <fullName evidence="1">Uncharacterized protein</fullName>
    </submittedName>
</protein>
<accession>A0ABR3A0P4</accession>
<dbReference type="Proteomes" id="UP001437256">
    <property type="component" value="Unassembled WGS sequence"/>
</dbReference>
<gene>
    <name evidence="1" type="ORF">AAF712_006102</name>
</gene>
<dbReference type="EMBL" id="JBBXMP010000031">
    <property type="protein sequence ID" value="KAL0066907.1"/>
    <property type="molecule type" value="Genomic_DNA"/>
</dbReference>
<comment type="caution">
    <text evidence="1">The sequence shown here is derived from an EMBL/GenBank/DDBJ whole genome shotgun (WGS) entry which is preliminary data.</text>
</comment>